<dbReference type="InterPro" id="IPR025857">
    <property type="entry name" value="MacB_PCD"/>
</dbReference>
<keyword evidence="5 7" id="KW-1133">Transmembrane helix</keyword>
<dbReference type="GO" id="GO:0098797">
    <property type="term" value="C:plasma membrane protein complex"/>
    <property type="evidence" value="ECO:0007669"/>
    <property type="project" value="TreeGrafter"/>
</dbReference>
<evidence type="ECO:0000256" key="5">
    <source>
        <dbReference type="ARBA" id="ARBA00022989"/>
    </source>
</evidence>
<comment type="subcellular location">
    <subcellularLocation>
        <location evidence="1">Cell membrane</location>
        <topology evidence="1">Multi-pass membrane protein</topology>
    </subcellularLocation>
</comment>
<accession>B0TNU1</accession>
<evidence type="ECO:0000256" key="2">
    <source>
        <dbReference type="ARBA" id="ARBA00005236"/>
    </source>
</evidence>
<evidence type="ECO:0000256" key="4">
    <source>
        <dbReference type="ARBA" id="ARBA00022692"/>
    </source>
</evidence>
<dbReference type="EMBL" id="CP000931">
    <property type="protein sequence ID" value="ABZ74844.1"/>
    <property type="molecule type" value="Genomic_DNA"/>
</dbReference>
<evidence type="ECO:0000313" key="10">
    <source>
        <dbReference type="EMBL" id="ABZ74844.1"/>
    </source>
</evidence>
<dbReference type="AlphaFoldDB" id="B0TNU1"/>
<protein>
    <submittedName>
        <fullName evidence="10">Uncharacterized protein</fullName>
    </submittedName>
</protein>
<evidence type="ECO:0000256" key="3">
    <source>
        <dbReference type="ARBA" id="ARBA00022475"/>
    </source>
</evidence>
<feature type="transmembrane region" description="Helical" evidence="7">
    <location>
        <begin position="339"/>
        <end position="359"/>
    </location>
</feature>
<dbReference type="Pfam" id="PF12704">
    <property type="entry name" value="MacB_PCD"/>
    <property type="match status" value="1"/>
</dbReference>
<feature type="transmembrane region" description="Helical" evidence="7">
    <location>
        <begin position="234"/>
        <end position="256"/>
    </location>
</feature>
<name>B0TNU1_SHEHH</name>
<dbReference type="InterPro" id="IPR051447">
    <property type="entry name" value="Lipoprotein-release_system"/>
</dbReference>
<evidence type="ECO:0000259" key="8">
    <source>
        <dbReference type="Pfam" id="PF02687"/>
    </source>
</evidence>
<keyword evidence="3" id="KW-1003">Cell membrane</keyword>
<dbReference type="PANTHER" id="PTHR30489:SF0">
    <property type="entry name" value="LIPOPROTEIN-RELEASING SYSTEM TRANSMEMBRANE PROTEIN LOLE"/>
    <property type="match status" value="1"/>
</dbReference>
<dbReference type="KEGG" id="shl:Shal_0268"/>
<dbReference type="STRING" id="458817.Shal_0268"/>
<keyword evidence="11" id="KW-1185">Reference proteome</keyword>
<dbReference type="PANTHER" id="PTHR30489">
    <property type="entry name" value="LIPOPROTEIN-RELEASING SYSTEM TRANSMEMBRANE PROTEIN LOLE"/>
    <property type="match status" value="1"/>
</dbReference>
<proteinExistence type="inferred from homology"/>
<dbReference type="eggNOG" id="COG4591">
    <property type="taxonomic scope" value="Bacteria"/>
</dbReference>
<dbReference type="HOGENOM" id="CLU_000604_8_6_6"/>
<evidence type="ECO:0000256" key="6">
    <source>
        <dbReference type="ARBA" id="ARBA00023136"/>
    </source>
</evidence>
<evidence type="ECO:0000259" key="9">
    <source>
        <dbReference type="Pfam" id="PF12704"/>
    </source>
</evidence>
<feature type="domain" description="MacB-like periplasmic core" evidence="9">
    <location>
        <begin position="3"/>
        <end position="205"/>
    </location>
</feature>
<evidence type="ECO:0000256" key="1">
    <source>
        <dbReference type="ARBA" id="ARBA00004651"/>
    </source>
</evidence>
<dbReference type="GO" id="GO:0044874">
    <property type="term" value="P:lipoprotein localization to outer membrane"/>
    <property type="evidence" value="ECO:0007669"/>
    <property type="project" value="TreeGrafter"/>
</dbReference>
<dbReference type="Pfam" id="PF02687">
    <property type="entry name" value="FtsX"/>
    <property type="match status" value="1"/>
</dbReference>
<keyword evidence="6 7" id="KW-0472">Membrane</keyword>
<keyword evidence="4 7" id="KW-0812">Transmembrane</keyword>
<sequence length="374" mass="40605">MIVVSAFLRGMVDGMNQTSLNNLPGEIQLHQRDFLNDQNVMNHIPEPAGALLQQLHQSWITQWASRVRSPVMIGSERVTLGSQLIAIAPQQEPFTVNELELVAGRMLKDGEDNGIIIGQKMATRLKTALNKRVVITLQDVDNEIAESGVRVVGIYHKPTEQEELATIYTGKGFIQKLLNMPGMVTEIAVFTDTNQPLEQVVSSLESAVDDSYDVATWRQLNGYLAAISDLMNSYIIIFIVIVFCVLGFGLANTLLMSIFERQQEIGLILALGLQSKAVILMIVIEAVLLLISGLIFGDTLALLTTNALSAGVDLSSIADGLAMAGMDTTLYPVVYSQDVIAANIIVMVLGVITSLWPAIKAARSNPIESINTAA</sequence>
<evidence type="ECO:0000313" key="11">
    <source>
        <dbReference type="Proteomes" id="UP000001317"/>
    </source>
</evidence>
<feature type="transmembrane region" description="Helical" evidence="7">
    <location>
        <begin position="277"/>
        <end position="296"/>
    </location>
</feature>
<dbReference type="Proteomes" id="UP000001317">
    <property type="component" value="Chromosome"/>
</dbReference>
<feature type="domain" description="ABC3 transporter permease C-terminal" evidence="8">
    <location>
        <begin position="236"/>
        <end position="366"/>
    </location>
</feature>
<reference evidence="10" key="1">
    <citation type="submission" date="2008-01" db="EMBL/GenBank/DDBJ databases">
        <title>Complete sequence of Shewanella halifaxensis HAW-EB4.</title>
        <authorList>
            <consortium name="US DOE Joint Genome Institute"/>
            <person name="Copeland A."/>
            <person name="Lucas S."/>
            <person name="Lapidus A."/>
            <person name="Glavina del Rio T."/>
            <person name="Dalin E."/>
            <person name="Tice H."/>
            <person name="Bruce D."/>
            <person name="Goodwin L."/>
            <person name="Pitluck S."/>
            <person name="Sims D."/>
            <person name="Brettin T."/>
            <person name="Detter J.C."/>
            <person name="Han C."/>
            <person name="Kuske C.R."/>
            <person name="Schmutz J."/>
            <person name="Larimer F."/>
            <person name="Land M."/>
            <person name="Hauser L."/>
            <person name="Kyrpides N."/>
            <person name="Kim E."/>
            <person name="Zhao J.-S."/>
            <person name="Richardson P."/>
        </authorList>
    </citation>
    <scope>NUCLEOTIDE SEQUENCE [LARGE SCALE GENOMIC DNA]</scope>
    <source>
        <strain evidence="10">HAW-EB4</strain>
    </source>
</reference>
<dbReference type="InterPro" id="IPR003838">
    <property type="entry name" value="ABC3_permease_C"/>
</dbReference>
<comment type="similarity">
    <text evidence="2">Belongs to the ABC-4 integral membrane protein family. LolC/E subfamily.</text>
</comment>
<organism evidence="10 11">
    <name type="scientific">Shewanella halifaxensis (strain HAW-EB4)</name>
    <dbReference type="NCBI Taxonomy" id="458817"/>
    <lineage>
        <taxon>Bacteria</taxon>
        <taxon>Pseudomonadati</taxon>
        <taxon>Pseudomonadota</taxon>
        <taxon>Gammaproteobacteria</taxon>
        <taxon>Alteromonadales</taxon>
        <taxon>Shewanellaceae</taxon>
        <taxon>Shewanella</taxon>
    </lineage>
</organism>
<evidence type="ECO:0000256" key="7">
    <source>
        <dbReference type="SAM" id="Phobius"/>
    </source>
</evidence>
<gene>
    <name evidence="10" type="ordered locus">Shal_0268</name>
</gene>